<feature type="domain" description="VOC" evidence="1">
    <location>
        <begin position="212"/>
        <end position="332"/>
    </location>
</feature>
<dbReference type="Proteomes" id="UP001497416">
    <property type="component" value="Unassembled WGS sequence"/>
</dbReference>
<reference evidence="2 3" key="1">
    <citation type="submission" date="2024-05" db="EMBL/GenBank/DDBJ databases">
        <authorList>
            <person name="Duchaud E."/>
        </authorList>
    </citation>
    <scope>NUCLEOTIDE SEQUENCE [LARGE SCALE GENOMIC DNA]</scope>
    <source>
        <strain evidence="2">Ena-SAMPLE-TAB-13-05-2024-13:56:06:370-140302</strain>
    </source>
</reference>
<gene>
    <name evidence="2" type="ORF">T190607A01A_10634</name>
</gene>
<dbReference type="CDD" id="cd06587">
    <property type="entry name" value="VOC"/>
    <property type="match status" value="1"/>
</dbReference>
<dbReference type="PANTHER" id="PTHR36503:SF1">
    <property type="entry name" value="BLR2520 PROTEIN"/>
    <property type="match status" value="1"/>
</dbReference>
<dbReference type="InterPro" id="IPR004360">
    <property type="entry name" value="Glyas_Fos-R_dOase_dom"/>
</dbReference>
<evidence type="ECO:0000259" key="1">
    <source>
        <dbReference type="PROSITE" id="PS51819"/>
    </source>
</evidence>
<sequence length="335" mass="37426">MNYPFINQFIRIGLISFVFLVSCAKNDELISNDELEVTSSKNTVTSQKNSNSSDMNLASILHYNINVRDFSKSRKFYELLGFVATIDLNINVTDPEEAQGLNLPPYSLKTTPLVLFDRFVIDLIKFNDPYDDASPHTDETALGISTLSLKSSCVWCDMKLLKRNGYTYELLAGNSLNPKKIRVQDPDGNIIYIHQVYDGNVPNIFGKGSVNGLYSTNINVSDLGTAIEFYSEIGFEILSMENGVADIRLRDGRKITLTESDSELMPYEKLNHLGIARIAINSDDLDSDIATLHAKGIQTYSPEAIKPTGPFSFIRYVAFEDPDGTVIELVQNTLF</sequence>
<accession>A0ABM9NT74</accession>
<dbReference type="EMBL" id="CAXIXY010000003">
    <property type="protein sequence ID" value="CAL2078071.1"/>
    <property type="molecule type" value="Genomic_DNA"/>
</dbReference>
<dbReference type="SUPFAM" id="SSF54593">
    <property type="entry name" value="Glyoxalase/Bleomycin resistance protein/Dihydroxybiphenyl dioxygenase"/>
    <property type="match status" value="2"/>
</dbReference>
<comment type="caution">
    <text evidence="2">The sequence shown here is derived from an EMBL/GenBank/DDBJ whole genome shotgun (WGS) entry which is preliminary data.</text>
</comment>
<protein>
    <submittedName>
        <fullName evidence="2">Catechol 2,3-dioxygenase-like lactoylglutathione lyase family enzyme</fullName>
    </submittedName>
</protein>
<name>A0ABM9NT74_9FLAO</name>
<proteinExistence type="predicted"/>
<dbReference type="RefSeq" id="WP_348710263.1">
    <property type="nucleotide sequence ID" value="NZ_CAXIXY010000003.1"/>
</dbReference>
<evidence type="ECO:0000313" key="3">
    <source>
        <dbReference type="Proteomes" id="UP001497416"/>
    </source>
</evidence>
<organism evidence="2 3">
    <name type="scientific">Tenacibaculum platacis</name>
    <dbReference type="NCBI Taxonomy" id="3137852"/>
    <lineage>
        <taxon>Bacteria</taxon>
        <taxon>Pseudomonadati</taxon>
        <taxon>Bacteroidota</taxon>
        <taxon>Flavobacteriia</taxon>
        <taxon>Flavobacteriales</taxon>
        <taxon>Flavobacteriaceae</taxon>
        <taxon>Tenacibaculum</taxon>
    </lineage>
</organism>
<dbReference type="InterPro" id="IPR037523">
    <property type="entry name" value="VOC_core"/>
</dbReference>
<dbReference type="Pfam" id="PF00903">
    <property type="entry name" value="Glyoxalase"/>
    <property type="match status" value="1"/>
</dbReference>
<dbReference type="InterPro" id="IPR029068">
    <property type="entry name" value="Glyas_Bleomycin-R_OHBP_Dase"/>
</dbReference>
<keyword evidence="3" id="KW-1185">Reference proteome</keyword>
<evidence type="ECO:0000313" key="2">
    <source>
        <dbReference type="EMBL" id="CAL2078071.1"/>
    </source>
</evidence>
<dbReference type="PANTHER" id="PTHR36503">
    <property type="entry name" value="BLR2520 PROTEIN"/>
    <property type="match status" value="1"/>
</dbReference>
<dbReference type="Gene3D" id="3.10.180.10">
    <property type="entry name" value="2,3-Dihydroxybiphenyl 1,2-Dioxygenase, domain 1"/>
    <property type="match status" value="2"/>
</dbReference>
<dbReference type="PROSITE" id="PS51819">
    <property type="entry name" value="VOC"/>
    <property type="match status" value="1"/>
</dbReference>